<accession>A0ABD0K5X6</accession>
<evidence type="ECO:0000313" key="2">
    <source>
        <dbReference type="Proteomes" id="UP001519460"/>
    </source>
</evidence>
<proteinExistence type="predicted"/>
<name>A0ABD0K5X6_9CAEN</name>
<comment type="caution">
    <text evidence="1">The sequence shown here is derived from an EMBL/GenBank/DDBJ whole genome shotgun (WGS) entry which is preliminary data.</text>
</comment>
<dbReference type="Proteomes" id="UP001519460">
    <property type="component" value="Unassembled WGS sequence"/>
</dbReference>
<gene>
    <name evidence="1" type="ORF">BaRGS_00026103</name>
</gene>
<sequence length="144" mass="15787">MYHGEHHVLECMTVRACLFQSYTFYPSVLGNPYSAGVKTHISDFSRSRAVIRKPDSPVDRVVLARIHISSTCVLARRNPVSLRGLSAHCSICSSSAAGFAYPTTLVVYCRQSHGRTPAGAHAAFSRSGMYGPRQICVRHSLFDG</sequence>
<keyword evidence="2" id="KW-1185">Reference proteome</keyword>
<reference evidence="1 2" key="1">
    <citation type="journal article" date="2023" name="Sci. Data">
        <title>Genome assembly of the Korean intertidal mud-creeper Batillaria attramentaria.</title>
        <authorList>
            <person name="Patra A.K."/>
            <person name="Ho P.T."/>
            <person name="Jun S."/>
            <person name="Lee S.J."/>
            <person name="Kim Y."/>
            <person name="Won Y.J."/>
        </authorList>
    </citation>
    <scope>NUCLEOTIDE SEQUENCE [LARGE SCALE GENOMIC DNA]</scope>
    <source>
        <strain evidence="1">Wonlab-2016</strain>
    </source>
</reference>
<protein>
    <submittedName>
        <fullName evidence="1">Uncharacterized protein</fullName>
    </submittedName>
</protein>
<organism evidence="1 2">
    <name type="scientific">Batillaria attramentaria</name>
    <dbReference type="NCBI Taxonomy" id="370345"/>
    <lineage>
        <taxon>Eukaryota</taxon>
        <taxon>Metazoa</taxon>
        <taxon>Spiralia</taxon>
        <taxon>Lophotrochozoa</taxon>
        <taxon>Mollusca</taxon>
        <taxon>Gastropoda</taxon>
        <taxon>Caenogastropoda</taxon>
        <taxon>Sorbeoconcha</taxon>
        <taxon>Cerithioidea</taxon>
        <taxon>Batillariidae</taxon>
        <taxon>Batillaria</taxon>
    </lineage>
</organism>
<dbReference type="AlphaFoldDB" id="A0ABD0K5X6"/>
<dbReference type="EMBL" id="JACVVK020000240">
    <property type="protein sequence ID" value="KAK7482694.1"/>
    <property type="molecule type" value="Genomic_DNA"/>
</dbReference>
<evidence type="ECO:0000313" key="1">
    <source>
        <dbReference type="EMBL" id="KAK7482694.1"/>
    </source>
</evidence>